<dbReference type="FunFam" id="3.40.50.300:FF:000025">
    <property type="entry name" value="ATP-dependent Clp protease subunit"/>
    <property type="match status" value="1"/>
</dbReference>
<dbReference type="PROSITE" id="PS00870">
    <property type="entry name" value="CLPAB_1"/>
    <property type="match status" value="1"/>
</dbReference>
<dbReference type="FunFam" id="3.40.50.300:FF:000120">
    <property type="entry name" value="ATP-dependent chaperone ClpB"/>
    <property type="match status" value="1"/>
</dbReference>
<dbReference type="InterPro" id="IPR004176">
    <property type="entry name" value="Clp_R_N"/>
</dbReference>
<evidence type="ECO:0000256" key="8">
    <source>
        <dbReference type="ARBA" id="ARBA00026057"/>
    </source>
</evidence>
<dbReference type="FunFam" id="3.40.50.300:FF:000010">
    <property type="entry name" value="Chaperone clpB 1, putative"/>
    <property type="match status" value="1"/>
</dbReference>
<evidence type="ECO:0000256" key="4">
    <source>
        <dbReference type="ARBA" id="ARBA00022741"/>
    </source>
</evidence>
<keyword evidence="13" id="KW-0378">Hydrolase</keyword>
<comment type="subcellular location">
    <subcellularLocation>
        <location evidence="11">Cytoplasm</location>
    </subcellularLocation>
</comment>
<dbReference type="CDD" id="cd00009">
    <property type="entry name" value="AAA"/>
    <property type="match status" value="1"/>
</dbReference>
<keyword evidence="14" id="KW-1185">Reference proteome</keyword>
<evidence type="ECO:0000256" key="3">
    <source>
        <dbReference type="ARBA" id="ARBA00022737"/>
    </source>
</evidence>
<dbReference type="InterPro" id="IPR019489">
    <property type="entry name" value="Clp_ATPase_C"/>
</dbReference>
<dbReference type="InterPro" id="IPR003959">
    <property type="entry name" value="ATPase_AAA_core"/>
</dbReference>
<keyword evidence="3 9" id="KW-0677">Repeat</keyword>
<evidence type="ECO:0000313" key="14">
    <source>
        <dbReference type="Proteomes" id="UP000184287"/>
    </source>
</evidence>
<accession>A0A1M5H1R7</accession>
<dbReference type="InterPro" id="IPR001270">
    <property type="entry name" value="ClpA/B"/>
</dbReference>
<comment type="similarity">
    <text evidence="1 10">Belongs to the ClpA/ClpB family.</text>
</comment>
<name>A0A1M5H1R7_9SPHI</name>
<evidence type="ECO:0000256" key="5">
    <source>
        <dbReference type="ARBA" id="ARBA00022840"/>
    </source>
</evidence>
<keyword evidence="4 10" id="KW-0547">Nucleotide-binding</keyword>
<dbReference type="CDD" id="cd19499">
    <property type="entry name" value="RecA-like_ClpB_Hsp104-like"/>
    <property type="match status" value="1"/>
</dbReference>
<dbReference type="Pfam" id="PF00004">
    <property type="entry name" value="AAA"/>
    <property type="match status" value="1"/>
</dbReference>
<comment type="function">
    <text evidence="11">Part of a stress-induced multi-chaperone system, it is involved in the recovery of the cell from heat-induced damage, in cooperation with DnaK, DnaJ and GrpE.</text>
</comment>
<comment type="subunit">
    <text evidence="11">Homohexamer; The oligomerization is ATP-dependent.</text>
</comment>
<dbReference type="GO" id="GO:0034605">
    <property type="term" value="P:cellular response to heat"/>
    <property type="evidence" value="ECO:0007669"/>
    <property type="project" value="TreeGrafter"/>
</dbReference>
<dbReference type="InterPro" id="IPR018368">
    <property type="entry name" value="ClpA/B_CS1"/>
</dbReference>
<evidence type="ECO:0000256" key="1">
    <source>
        <dbReference type="ARBA" id="ARBA00008675"/>
    </source>
</evidence>
<dbReference type="STRING" id="288992.SAMN04488522_104465"/>
<evidence type="ECO:0000313" key="13">
    <source>
        <dbReference type="EMBL" id="SHG09865.1"/>
    </source>
</evidence>
<dbReference type="Pfam" id="PF10431">
    <property type="entry name" value="ClpB_D2-small"/>
    <property type="match status" value="1"/>
</dbReference>
<dbReference type="InterPro" id="IPR036628">
    <property type="entry name" value="Clp_N_dom_sf"/>
</dbReference>
<dbReference type="GO" id="GO:0008233">
    <property type="term" value="F:peptidase activity"/>
    <property type="evidence" value="ECO:0007669"/>
    <property type="project" value="UniProtKB-KW"/>
</dbReference>
<dbReference type="AlphaFoldDB" id="A0A1M5H1R7"/>
<dbReference type="PANTHER" id="PTHR11638">
    <property type="entry name" value="ATP-DEPENDENT CLP PROTEASE"/>
    <property type="match status" value="1"/>
</dbReference>
<keyword evidence="13" id="KW-0645">Protease</keyword>
<keyword evidence="6 11" id="KW-0175">Coiled coil</keyword>
<dbReference type="InterPro" id="IPR017730">
    <property type="entry name" value="Chaperonin_ClpB"/>
</dbReference>
<evidence type="ECO:0000256" key="11">
    <source>
        <dbReference type="RuleBase" id="RU362034"/>
    </source>
</evidence>
<dbReference type="EMBL" id="FQUQ01000004">
    <property type="protein sequence ID" value="SHG09865.1"/>
    <property type="molecule type" value="Genomic_DNA"/>
</dbReference>
<evidence type="ECO:0000256" key="6">
    <source>
        <dbReference type="ARBA" id="ARBA00023054"/>
    </source>
</evidence>
<feature type="domain" description="Clp R" evidence="12">
    <location>
        <begin position="3"/>
        <end position="144"/>
    </location>
</feature>
<evidence type="ECO:0000256" key="9">
    <source>
        <dbReference type="PROSITE-ProRule" id="PRU01251"/>
    </source>
</evidence>
<dbReference type="SMART" id="SM00382">
    <property type="entry name" value="AAA"/>
    <property type="match status" value="2"/>
</dbReference>
<gene>
    <name evidence="11" type="primary">clpB</name>
    <name evidence="13" type="ORF">SAMN04488522_104465</name>
</gene>
<dbReference type="SMART" id="SM01086">
    <property type="entry name" value="ClpB_D2-small"/>
    <property type="match status" value="1"/>
</dbReference>
<dbReference type="PRINTS" id="PR00300">
    <property type="entry name" value="CLPPROTEASEA"/>
</dbReference>
<dbReference type="PROSITE" id="PS00871">
    <property type="entry name" value="CLPAB_2"/>
    <property type="match status" value="1"/>
</dbReference>
<keyword evidence="5 10" id="KW-0067">ATP-binding</keyword>
<dbReference type="Pfam" id="PF07724">
    <property type="entry name" value="AAA_2"/>
    <property type="match status" value="1"/>
</dbReference>
<dbReference type="NCBIfam" id="TIGR03346">
    <property type="entry name" value="chaperone_ClpB"/>
    <property type="match status" value="1"/>
</dbReference>
<comment type="subunit">
    <text evidence="8">Homohexamer. The oligomerization is ATP-dependent.</text>
</comment>
<dbReference type="Pfam" id="PF17871">
    <property type="entry name" value="AAA_lid_9"/>
    <property type="match status" value="1"/>
</dbReference>
<dbReference type="SUPFAM" id="SSF81923">
    <property type="entry name" value="Double Clp-N motif"/>
    <property type="match status" value="1"/>
</dbReference>
<feature type="coiled-coil region" evidence="11">
    <location>
        <begin position="410"/>
        <end position="528"/>
    </location>
</feature>
<dbReference type="GO" id="GO:0005524">
    <property type="term" value="F:ATP binding"/>
    <property type="evidence" value="ECO:0007669"/>
    <property type="project" value="UniProtKB-UniRule"/>
</dbReference>
<dbReference type="SUPFAM" id="SSF52540">
    <property type="entry name" value="P-loop containing nucleoside triphosphate hydrolases"/>
    <property type="match status" value="2"/>
</dbReference>
<evidence type="ECO:0000256" key="10">
    <source>
        <dbReference type="RuleBase" id="RU004432"/>
    </source>
</evidence>
<keyword evidence="11" id="KW-0346">Stress response</keyword>
<dbReference type="InterPro" id="IPR041546">
    <property type="entry name" value="ClpA/ClpB_AAA_lid"/>
</dbReference>
<dbReference type="Proteomes" id="UP000184287">
    <property type="component" value="Unassembled WGS sequence"/>
</dbReference>
<evidence type="ECO:0000256" key="7">
    <source>
        <dbReference type="ARBA" id="ARBA00023186"/>
    </source>
</evidence>
<dbReference type="Gene3D" id="1.10.8.60">
    <property type="match status" value="1"/>
</dbReference>
<dbReference type="InterPro" id="IPR050130">
    <property type="entry name" value="ClpA_ClpB"/>
</dbReference>
<protein>
    <recommendedName>
        <fullName evidence="2 11">Chaperone protein ClpB</fullName>
    </recommendedName>
</protein>
<reference evidence="14" key="1">
    <citation type="submission" date="2016-11" db="EMBL/GenBank/DDBJ databases">
        <authorList>
            <person name="Varghese N."/>
            <person name="Submissions S."/>
        </authorList>
    </citation>
    <scope>NUCLEOTIDE SEQUENCE [LARGE SCALE GENOMIC DNA]</scope>
    <source>
        <strain evidence="14">DSM 16990</strain>
    </source>
</reference>
<dbReference type="PROSITE" id="PS51903">
    <property type="entry name" value="CLP_R"/>
    <property type="match status" value="1"/>
</dbReference>
<dbReference type="GO" id="GO:0016887">
    <property type="term" value="F:ATP hydrolysis activity"/>
    <property type="evidence" value="ECO:0007669"/>
    <property type="project" value="InterPro"/>
</dbReference>
<dbReference type="Gene3D" id="3.40.50.300">
    <property type="entry name" value="P-loop containing nucleotide triphosphate hydrolases"/>
    <property type="match status" value="3"/>
</dbReference>
<sequence>MNFNNFTIKAQEAIQQASEIAQGNQQQAIETAHILKGLLTVDENVVSYVLKKLNVNLNVLSQHLDSQIAKFPKVSGSSPYLTSGSNSALQKAQSYLKEFKDEFVSVEHLLLGLLSVNDHTSKLLKDQGVTEKDLKKAIVALRGSSHVTDQNAEATYNALNKYARNLNEYAESGKLDPVIGRDEEIRRVIQILSRRTKNNPILIGEPGVGKTAIAEGIAFRIIKGDVPSNLKTKTVFSLDMGALIAGAKYKGEFEERLKAVVKEVTQSDGDIILFIDEIHTLVGAGGGEGAMDAANILKPALARGELRAIGATTLDEYQKYLEKDKALERRFQKVMVNEPDTQDAISILRGLKERYETHHKVRIKDEAIIAAVELSQRYIADRFLPDKAIDLMDEAASKLRLEMDSVPEKVDELDRKIMQLEIEREAIKRENDDKKVKSLGEEIANLSAERDELKAKWQSEKDLVDGINTEIEQIENYKLEAEQAERAGDYGKVAEIRYGKVKEAQDKVEKLKAELEGQQTESRMLKEEVTADDIAGVVARWTGIPVTKLVSSEREKLLHLEDELHKRVAGQDEAIEAISDAIRRSRAGLQDKRKPIGSFIFLGTTGVGKTELAKALAEFLFNDENAMTRIDMSEYQERHAVSRLIGAPPGYVGYDEGGQLTEAVRRKPYSVVLLDEIEKAHPDVFNILLQVLDDGRLTDNKGRVVNFKNTIIIMTSNIGSHLIQDNFKKLDDENRDEVIAKTKNELFELLKQTIRPEFLNRIDELIMFTPLNRSEIRNIVDLQFRHVQETLAEMGVEIEASVEALDWLAELGYDPQFGARPLKRVIQKRILNELSKEILSGKIDKDSKIKLDTFDHKFVFLNNE</sequence>
<dbReference type="InterPro" id="IPR027417">
    <property type="entry name" value="P-loop_NTPase"/>
</dbReference>
<dbReference type="Pfam" id="PF02861">
    <property type="entry name" value="Clp_N"/>
    <property type="match status" value="1"/>
</dbReference>
<dbReference type="GO" id="GO:0042026">
    <property type="term" value="P:protein refolding"/>
    <property type="evidence" value="ECO:0007669"/>
    <property type="project" value="UniProtKB-UniRule"/>
</dbReference>
<dbReference type="RefSeq" id="WP_073233136.1">
    <property type="nucleotide sequence ID" value="NZ_FQUQ01000004.1"/>
</dbReference>
<dbReference type="GO" id="GO:0005737">
    <property type="term" value="C:cytoplasm"/>
    <property type="evidence" value="ECO:0007669"/>
    <property type="project" value="UniProtKB-SubCell"/>
</dbReference>
<dbReference type="InterPro" id="IPR003593">
    <property type="entry name" value="AAA+_ATPase"/>
</dbReference>
<dbReference type="GO" id="GO:0006508">
    <property type="term" value="P:proteolysis"/>
    <property type="evidence" value="ECO:0007669"/>
    <property type="project" value="UniProtKB-KW"/>
</dbReference>
<dbReference type="Gene3D" id="1.10.1780.10">
    <property type="entry name" value="Clp, N-terminal domain"/>
    <property type="match status" value="1"/>
</dbReference>
<evidence type="ECO:0000256" key="2">
    <source>
        <dbReference type="ARBA" id="ARBA00017574"/>
    </source>
</evidence>
<evidence type="ECO:0000259" key="12">
    <source>
        <dbReference type="PROSITE" id="PS51903"/>
    </source>
</evidence>
<keyword evidence="11" id="KW-0963">Cytoplasm</keyword>
<dbReference type="OrthoDB" id="9803641at2"/>
<dbReference type="PANTHER" id="PTHR11638:SF18">
    <property type="entry name" value="HEAT SHOCK PROTEIN 104"/>
    <property type="match status" value="1"/>
</dbReference>
<dbReference type="InterPro" id="IPR028299">
    <property type="entry name" value="ClpA/B_CS2"/>
</dbReference>
<keyword evidence="7 10" id="KW-0143">Chaperone</keyword>
<organism evidence="13 14">
    <name type="scientific">Pedobacter caeni</name>
    <dbReference type="NCBI Taxonomy" id="288992"/>
    <lineage>
        <taxon>Bacteria</taxon>
        <taxon>Pseudomonadati</taxon>
        <taxon>Bacteroidota</taxon>
        <taxon>Sphingobacteriia</taxon>
        <taxon>Sphingobacteriales</taxon>
        <taxon>Sphingobacteriaceae</taxon>
        <taxon>Pedobacter</taxon>
    </lineage>
</organism>
<proteinExistence type="inferred from homology"/>